<feature type="compositionally biased region" description="Pro residues" evidence="1">
    <location>
        <begin position="60"/>
        <end position="71"/>
    </location>
</feature>
<feature type="region of interest" description="Disordered" evidence="1">
    <location>
        <begin position="26"/>
        <end position="47"/>
    </location>
</feature>
<accession>A0ABS9JWS4</accession>
<dbReference type="Proteomes" id="UP001299012">
    <property type="component" value="Unassembled WGS sequence"/>
</dbReference>
<feature type="region of interest" description="Disordered" evidence="1">
    <location>
        <begin position="52"/>
        <end position="71"/>
    </location>
</feature>
<protein>
    <submittedName>
        <fullName evidence="2">Uncharacterized protein</fullName>
    </submittedName>
</protein>
<organism evidence="2 3">
    <name type="scientific">Streptomyces tricolor</name>
    <dbReference type="NCBI Taxonomy" id="68277"/>
    <lineage>
        <taxon>Bacteria</taxon>
        <taxon>Bacillati</taxon>
        <taxon>Actinomycetota</taxon>
        <taxon>Actinomycetes</taxon>
        <taxon>Kitasatosporales</taxon>
        <taxon>Streptomycetaceae</taxon>
        <taxon>Streptomyces</taxon>
        <taxon>Streptomyces violaceoruber group</taxon>
    </lineage>
</organism>
<evidence type="ECO:0000313" key="2">
    <source>
        <dbReference type="EMBL" id="MCG0069998.1"/>
    </source>
</evidence>
<keyword evidence="3" id="KW-1185">Reference proteome</keyword>
<comment type="caution">
    <text evidence="2">The sequence shown here is derived from an EMBL/GenBank/DDBJ whole genome shotgun (WGS) entry which is preliminary data.</text>
</comment>
<sequence length="71" mass="7599">MPQAAVARVQHGLRIAARIAALRETDQLTDPPPQHPALAALTEQPRPIGEILAAHLNTDDPPPAPRPRPPP</sequence>
<proteinExistence type="predicted"/>
<name>A0ABS9JWS4_9ACTN</name>
<gene>
    <name evidence="2" type="ORF">L0F81_43315</name>
</gene>
<dbReference type="RefSeq" id="WP_237483078.1">
    <property type="nucleotide sequence ID" value="NZ_JAKKZF010000545.1"/>
</dbReference>
<dbReference type="EMBL" id="JAKKZF010000545">
    <property type="protein sequence ID" value="MCG0069998.1"/>
    <property type="molecule type" value="Genomic_DNA"/>
</dbReference>
<reference evidence="2 3" key="1">
    <citation type="submission" date="2022-01" db="EMBL/GenBank/DDBJ databases">
        <title>Draft Genome Sequences of Seven Type Strains of the Genus Streptomyces.</title>
        <authorList>
            <person name="Aziz S."/>
            <person name="Coretto E."/>
            <person name="Chronakova A."/>
            <person name="Sproer C."/>
            <person name="Huber K."/>
            <person name="Nouioui I."/>
            <person name="Gross H."/>
        </authorList>
    </citation>
    <scope>NUCLEOTIDE SEQUENCE [LARGE SCALE GENOMIC DNA]</scope>
    <source>
        <strain evidence="2 3">DSM 41685</strain>
    </source>
</reference>
<feature type="non-terminal residue" evidence="2">
    <location>
        <position position="71"/>
    </location>
</feature>
<evidence type="ECO:0000313" key="3">
    <source>
        <dbReference type="Proteomes" id="UP001299012"/>
    </source>
</evidence>
<evidence type="ECO:0000256" key="1">
    <source>
        <dbReference type="SAM" id="MobiDB-lite"/>
    </source>
</evidence>